<gene>
    <name evidence="2" type="ORF">AX774_g3505</name>
    <name evidence="1" type="ORF">AX774_g5147</name>
</gene>
<evidence type="ECO:0000313" key="1">
    <source>
        <dbReference type="EMBL" id="OMH81401.1"/>
    </source>
</evidence>
<name>A0A1R1PKA0_ZANCU</name>
<dbReference type="PRINTS" id="PR00081">
    <property type="entry name" value="GDHRDH"/>
</dbReference>
<dbReference type="OrthoDB" id="5327538at2759"/>
<accession>A0A1R1PKA0</accession>
<dbReference type="EMBL" id="LSSK01000540">
    <property type="protein sequence ID" value="OMH82998.1"/>
    <property type="molecule type" value="Genomic_DNA"/>
</dbReference>
<dbReference type="Gene3D" id="3.40.50.720">
    <property type="entry name" value="NAD(P)-binding Rossmann-like Domain"/>
    <property type="match status" value="1"/>
</dbReference>
<dbReference type="SUPFAM" id="SSF51735">
    <property type="entry name" value="NAD(P)-binding Rossmann-fold domains"/>
    <property type="match status" value="1"/>
</dbReference>
<dbReference type="AlphaFoldDB" id="A0A1R1PKA0"/>
<evidence type="ECO:0000313" key="2">
    <source>
        <dbReference type="EMBL" id="OMH82998.1"/>
    </source>
</evidence>
<dbReference type="Proteomes" id="UP000188320">
    <property type="component" value="Unassembled WGS sequence"/>
</dbReference>
<dbReference type="InterPro" id="IPR002347">
    <property type="entry name" value="SDR_fam"/>
</dbReference>
<dbReference type="PANTHER" id="PTHR42808">
    <property type="entry name" value="HYDROXYSTEROID DEHYDROGENASE-LIKE PROTEIN 2"/>
    <property type="match status" value="1"/>
</dbReference>
<dbReference type="InterPro" id="IPR051935">
    <property type="entry name" value="HSDL2"/>
</dbReference>
<proteinExistence type="predicted"/>
<dbReference type="GO" id="GO:0005739">
    <property type="term" value="C:mitochondrion"/>
    <property type="evidence" value="ECO:0007669"/>
    <property type="project" value="TreeGrafter"/>
</dbReference>
<reference evidence="3" key="1">
    <citation type="submission" date="2017-01" db="EMBL/GenBank/DDBJ databases">
        <authorList>
            <person name="Wang Y."/>
            <person name="White M."/>
            <person name="Kvist S."/>
            <person name="Moncalvo J.-M."/>
        </authorList>
    </citation>
    <scope>NUCLEOTIDE SEQUENCE [LARGE SCALE GENOMIC DNA]</scope>
    <source>
        <strain evidence="3">COL-18-3</strain>
    </source>
</reference>
<dbReference type="InterPro" id="IPR036291">
    <property type="entry name" value="NAD(P)-bd_dom_sf"/>
</dbReference>
<dbReference type="PANTHER" id="PTHR42808:SF3">
    <property type="entry name" value="HYDROXYSTEROID DEHYDROGENASE-LIKE PROTEIN 2"/>
    <property type="match status" value="1"/>
</dbReference>
<evidence type="ECO:0000313" key="3">
    <source>
        <dbReference type="Proteomes" id="UP000188320"/>
    </source>
</evidence>
<organism evidence="1 3">
    <name type="scientific">Zancudomyces culisetae</name>
    <name type="common">Gut fungus</name>
    <name type="synonym">Smittium culisetae</name>
    <dbReference type="NCBI Taxonomy" id="1213189"/>
    <lineage>
        <taxon>Eukaryota</taxon>
        <taxon>Fungi</taxon>
        <taxon>Fungi incertae sedis</taxon>
        <taxon>Zoopagomycota</taxon>
        <taxon>Kickxellomycotina</taxon>
        <taxon>Harpellomycetes</taxon>
        <taxon>Harpellales</taxon>
        <taxon>Legeriomycetaceae</taxon>
        <taxon>Zancudomyces</taxon>
    </lineage>
</organism>
<dbReference type="Pfam" id="PF00106">
    <property type="entry name" value="adh_short"/>
    <property type="match status" value="1"/>
</dbReference>
<sequence>MVRSLKGKVLFITGCSRGIGEAIAIRAAKDGAKIAVVAKTTEAHPKLPGTIYTVAEKIREAGGEALPIKCDLRDEKQVRAAIEKTVEVFGGIDIVINNGQLPHLVLLCHDHDIFISSLFPLPSSAISLTSTEETSVSRYDLMHSINARGTWLVSKLAIPYLKKAENPHILTMSSPLSMDKKWFGGSTAYTMAKYGMSMTVLGLSAELKKYGIAVNSLWPYTAIGTSALTILDSGTLTENSRNVDIMSDAAYIVLTKNSKVCSGNFFIDEILLRDHGVTDFEKYNTTPGTKLEELSPDFFIDDESEARIKKLRMLQSRL</sequence>
<keyword evidence="3" id="KW-1185">Reference proteome</keyword>
<dbReference type="EMBL" id="LSSK01000906">
    <property type="protein sequence ID" value="OMH81401.1"/>
    <property type="molecule type" value="Genomic_DNA"/>
</dbReference>
<reference evidence="1" key="2">
    <citation type="submission" date="2017-01" db="EMBL/GenBank/DDBJ databases">
        <authorList>
            <person name="Mah S.A."/>
            <person name="Swanson W.J."/>
            <person name="Moy G.W."/>
            <person name="Vacquier V.D."/>
        </authorList>
    </citation>
    <scope>NUCLEOTIDE SEQUENCE [LARGE SCALE GENOMIC DNA]</scope>
    <source>
        <strain evidence="1">COL-18-3</strain>
    </source>
</reference>
<protein>
    <submittedName>
        <fullName evidence="1">Hydroxysteroid dehydrogenase-like protein 2</fullName>
    </submittedName>
</protein>
<comment type="caution">
    <text evidence="1">The sequence shown here is derived from an EMBL/GenBank/DDBJ whole genome shotgun (WGS) entry which is preliminary data.</text>
</comment>